<accession>A0AA87B6P9</accession>
<dbReference type="GO" id="GO:0005643">
    <property type="term" value="C:nuclear pore"/>
    <property type="evidence" value="ECO:0007669"/>
    <property type="project" value="InterPro"/>
</dbReference>
<dbReference type="Gramene" id="rna-AYBTSS11_LOCUS28581">
    <property type="protein sequence ID" value="CAJ1976443.1"/>
    <property type="gene ID" value="gene-AYBTSS11_LOCUS28581"/>
</dbReference>
<name>A0AA87B6P9_9FABA</name>
<dbReference type="Proteomes" id="UP001189624">
    <property type="component" value="Chromosome 10"/>
</dbReference>
<keyword evidence="1" id="KW-0732">Signal</keyword>
<organism evidence="2 3">
    <name type="scientific">Sphenostylis stenocarpa</name>
    <dbReference type="NCBI Taxonomy" id="92480"/>
    <lineage>
        <taxon>Eukaryota</taxon>
        <taxon>Viridiplantae</taxon>
        <taxon>Streptophyta</taxon>
        <taxon>Embryophyta</taxon>
        <taxon>Tracheophyta</taxon>
        <taxon>Spermatophyta</taxon>
        <taxon>Magnoliopsida</taxon>
        <taxon>eudicotyledons</taxon>
        <taxon>Gunneridae</taxon>
        <taxon>Pentapetalae</taxon>
        <taxon>rosids</taxon>
        <taxon>fabids</taxon>
        <taxon>Fabales</taxon>
        <taxon>Fabaceae</taxon>
        <taxon>Papilionoideae</taxon>
        <taxon>50 kb inversion clade</taxon>
        <taxon>NPAAA clade</taxon>
        <taxon>indigoferoid/millettioid clade</taxon>
        <taxon>Phaseoleae</taxon>
        <taxon>Sphenostylis</taxon>
    </lineage>
</organism>
<proteinExistence type="predicted"/>
<sequence>MTRLTFWFSNLILLRAILSKEIKDIHHGVGSCINSKCDATGNTVHEEEKDKTENQFHSWEDSKTFLVALEKVEAWIFYRIVESVWWQTLTPYMQSAAAKSSSSRKAYERRPHVGDQDQGSFSIELWKRAFKDACERLCPLRTGGHECGCLAVIARLVMEQLVSRLDVAMFNAILRESAEEMPMDPVSDPISDSKVLPIPAGKSSFGAGAQLKNAVGDWSRWLSDLFSIDDSDSCEVSNENDEPKCESSFKPFLLLNVLSDLMMLPLDMLADGSTRKEVCPRFGISLIKRVVNNFVPDEFSPGPVPDAVFDALNNEDIEDDQGAITSLPCSAGSTFYAPPPASSILGMLQEVGTKTSLRSGSFGLKKLYTSDDELDELDAPLSALGMDESSFSSKEKFAPVKGGRKVVRYELLREAWKSSE</sequence>
<keyword evidence="3" id="KW-1185">Reference proteome</keyword>
<evidence type="ECO:0000256" key="1">
    <source>
        <dbReference type="SAM" id="SignalP"/>
    </source>
</evidence>
<gene>
    <name evidence="2" type="ORF">AYBTSS11_LOCUS28581</name>
</gene>
<dbReference type="PANTHER" id="PTHR31344:SF13">
    <property type="entry name" value="EEIG1_EHBP1 PROTEIN AMINO-TERMINAL DOMAIN PROTEIN"/>
    <property type="match status" value="1"/>
</dbReference>
<feature type="chain" id="PRO_5041641962" evidence="1">
    <location>
        <begin position="20"/>
        <end position="420"/>
    </location>
</feature>
<evidence type="ECO:0000313" key="2">
    <source>
        <dbReference type="EMBL" id="CAJ1976443.1"/>
    </source>
</evidence>
<reference evidence="2" key="1">
    <citation type="submission" date="2023-10" db="EMBL/GenBank/DDBJ databases">
        <authorList>
            <person name="Domelevo Entfellner J.-B."/>
        </authorList>
    </citation>
    <scope>NUCLEOTIDE SEQUENCE</scope>
</reference>
<protein>
    <submittedName>
        <fullName evidence="2">Uncharacterized protein</fullName>
    </submittedName>
</protein>
<evidence type="ECO:0000313" key="3">
    <source>
        <dbReference type="Proteomes" id="UP001189624"/>
    </source>
</evidence>
<dbReference type="PANTHER" id="PTHR31344">
    <property type="entry name" value="NUCLEAR PORE COMPLEX PROTEIN NUP205"/>
    <property type="match status" value="1"/>
</dbReference>
<feature type="signal peptide" evidence="1">
    <location>
        <begin position="1"/>
        <end position="19"/>
    </location>
</feature>
<dbReference type="AlphaFoldDB" id="A0AA87B6P9"/>
<dbReference type="EMBL" id="OY731407">
    <property type="protein sequence ID" value="CAJ1976443.1"/>
    <property type="molecule type" value="Genomic_DNA"/>
</dbReference>
<dbReference type="InterPro" id="IPR021827">
    <property type="entry name" value="Nup186/Nup192/Nup205"/>
</dbReference>